<dbReference type="RefSeq" id="WP_221861612.1">
    <property type="nucleotide sequence ID" value="NZ_JAIKTU010000010.1"/>
</dbReference>
<dbReference type="Proteomes" id="UP001299068">
    <property type="component" value="Unassembled WGS sequence"/>
</dbReference>
<protein>
    <recommendedName>
        <fullName evidence="4">Exosortase</fullName>
    </recommendedName>
</protein>
<evidence type="ECO:0008006" key="4">
    <source>
        <dbReference type="Google" id="ProtNLM"/>
    </source>
</evidence>
<keyword evidence="1" id="KW-0812">Transmembrane</keyword>
<keyword evidence="3" id="KW-1185">Reference proteome</keyword>
<evidence type="ECO:0000313" key="2">
    <source>
        <dbReference type="EMBL" id="MBY0756361.1"/>
    </source>
</evidence>
<keyword evidence="1" id="KW-0472">Membrane</keyword>
<organism evidence="2 3">
    <name type="scientific">Clostridium sardiniense</name>
    <name type="common">Clostridium absonum</name>
    <dbReference type="NCBI Taxonomy" id="29369"/>
    <lineage>
        <taxon>Bacteria</taxon>
        <taxon>Bacillati</taxon>
        <taxon>Bacillota</taxon>
        <taxon>Clostridia</taxon>
        <taxon>Eubacteriales</taxon>
        <taxon>Clostridiaceae</taxon>
        <taxon>Clostridium</taxon>
    </lineage>
</organism>
<proteinExistence type="predicted"/>
<gene>
    <name evidence="2" type="ORF">K5V21_12970</name>
</gene>
<reference evidence="2 3" key="1">
    <citation type="journal article" date="2021" name="Cell Host Microbe">
        <title>in vivo commensal control of Clostridioides difficile virulence.</title>
        <authorList>
            <person name="Girinathan B.P."/>
            <person name="Dibenedetto N."/>
            <person name="Worley J.N."/>
            <person name="Peltier J."/>
            <person name="Arrieta-Ortiz M.L."/>
            <person name="Rupa Christinal Immanuel S."/>
            <person name="Lavin R."/>
            <person name="Delaney M.L."/>
            <person name="Cummins C."/>
            <person name="Hoffmann M."/>
            <person name="Luo Y."/>
            <person name="Gonzalez-Escalona N."/>
            <person name="Allard M."/>
            <person name="Onderdonk A.B."/>
            <person name="Gerber G.K."/>
            <person name="Sonenshein A.L."/>
            <person name="Baliga N."/>
            <person name="Dupuy B."/>
            <person name="Bry L."/>
        </authorList>
    </citation>
    <scope>NUCLEOTIDE SEQUENCE [LARGE SCALE GENOMIC DNA]</scope>
    <source>
        <strain evidence="2 3">DSM 599</strain>
    </source>
</reference>
<feature type="transmembrane region" description="Helical" evidence="1">
    <location>
        <begin position="30"/>
        <end position="49"/>
    </location>
</feature>
<sequence>MKKIISIALPSLLILSLIFIDQLNPLSKYILVGLYLIFPIAFIIQGILCKTSKNDFIVGLVLSSISIILPSYLFYNMGGVITFTIVYILIGTLSFYLSNKVKGKSILKSN</sequence>
<name>A0ABS7KZX2_CLOSR</name>
<comment type="caution">
    <text evidence="2">The sequence shown here is derived from an EMBL/GenBank/DDBJ whole genome shotgun (WGS) entry which is preliminary data.</text>
</comment>
<keyword evidence="1" id="KW-1133">Transmembrane helix</keyword>
<accession>A0ABS7KZX2</accession>
<feature type="transmembrane region" description="Helical" evidence="1">
    <location>
        <begin position="56"/>
        <end position="74"/>
    </location>
</feature>
<dbReference type="EMBL" id="JAIKTU010000010">
    <property type="protein sequence ID" value="MBY0756361.1"/>
    <property type="molecule type" value="Genomic_DNA"/>
</dbReference>
<evidence type="ECO:0000256" key="1">
    <source>
        <dbReference type="SAM" id="Phobius"/>
    </source>
</evidence>
<evidence type="ECO:0000313" key="3">
    <source>
        <dbReference type="Proteomes" id="UP001299068"/>
    </source>
</evidence>
<feature type="transmembrane region" description="Helical" evidence="1">
    <location>
        <begin position="80"/>
        <end position="98"/>
    </location>
</feature>